<proteinExistence type="predicted"/>
<dbReference type="AlphaFoldDB" id="A0A484N7S7"/>
<evidence type="ECO:0000313" key="2">
    <source>
        <dbReference type="Proteomes" id="UP000595140"/>
    </source>
</evidence>
<reference evidence="1 2" key="1">
    <citation type="submission" date="2018-04" db="EMBL/GenBank/DDBJ databases">
        <authorList>
            <person name="Vogel A."/>
        </authorList>
    </citation>
    <scope>NUCLEOTIDE SEQUENCE [LARGE SCALE GENOMIC DNA]</scope>
</reference>
<organism evidence="1 2">
    <name type="scientific">Cuscuta campestris</name>
    <dbReference type="NCBI Taxonomy" id="132261"/>
    <lineage>
        <taxon>Eukaryota</taxon>
        <taxon>Viridiplantae</taxon>
        <taxon>Streptophyta</taxon>
        <taxon>Embryophyta</taxon>
        <taxon>Tracheophyta</taxon>
        <taxon>Spermatophyta</taxon>
        <taxon>Magnoliopsida</taxon>
        <taxon>eudicotyledons</taxon>
        <taxon>Gunneridae</taxon>
        <taxon>Pentapetalae</taxon>
        <taxon>asterids</taxon>
        <taxon>lamiids</taxon>
        <taxon>Solanales</taxon>
        <taxon>Convolvulaceae</taxon>
        <taxon>Cuscuteae</taxon>
        <taxon>Cuscuta</taxon>
        <taxon>Cuscuta subgen. Grammica</taxon>
        <taxon>Cuscuta sect. Cleistogrammica</taxon>
    </lineage>
</organism>
<dbReference type="EMBL" id="OOIL02006049">
    <property type="protein sequence ID" value="VFQ96566.1"/>
    <property type="molecule type" value="Genomic_DNA"/>
</dbReference>
<sequence>MYKPLLVELEVKRTGSSFNEKHYLVNQIIKDKEVLDRFQIDSSTTQGSVTSKPLKSITEPIDLVGSETFPYDANVNNQGSMASTSTPDTIMKRDLNMEFEDQAAQLKKKPKVSVKIEKD</sequence>
<accession>A0A484N7S7</accession>
<protein>
    <submittedName>
        <fullName evidence="1">Uncharacterized protein</fullName>
    </submittedName>
</protein>
<gene>
    <name evidence="1" type="ORF">CCAM_LOCUS38342</name>
</gene>
<name>A0A484N7S7_9ASTE</name>
<evidence type="ECO:0000313" key="1">
    <source>
        <dbReference type="EMBL" id="VFQ96566.1"/>
    </source>
</evidence>
<dbReference type="Proteomes" id="UP000595140">
    <property type="component" value="Unassembled WGS sequence"/>
</dbReference>
<keyword evidence="2" id="KW-1185">Reference proteome</keyword>